<evidence type="ECO:0000256" key="1">
    <source>
        <dbReference type="SAM" id="MobiDB-lite"/>
    </source>
</evidence>
<comment type="caution">
    <text evidence="2">The sequence shown here is derived from an EMBL/GenBank/DDBJ whole genome shotgun (WGS) entry which is preliminary data.</text>
</comment>
<sequence length="204" mass="23095">MLNPLPPRTTPTLPINFPCWTNTIKTLEFGHLDALISEEEKHVEEEPEEEDPEEEEPEEEDSEEWENEEEPELQSDAWLNDHGMAEQVQVEIEAIPKEEPELKSDVEELWDHLHMATPSSTAALSFYRSIPVPANSLPPVPANSLPPPPPAYNRDTESYLYDIPVTEETPPAPPCKHINVGYLFNTPLADLPYLLIGTLEELPL</sequence>
<dbReference type="AlphaFoldDB" id="A0A834LEM2"/>
<dbReference type="Proteomes" id="UP000626092">
    <property type="component" value="Unassembled WGS sequence"/>
</dbReference>
<evidence type="ECO:0000313" key="3">
    <source>
        <dbReference type="Proteomes" id="UP000626092"/>
    </source>
</evidence>
<accession>A0A834LEM2</accession>
<dbReference type="OrthoDB" id="1820497at2759"/>
<feature type="compositionally biased region" description="Acidic residues" evidence="1">
    <location>
        <begin position="45"/>
        <end position="73"/>
    </location>
</feature>
<feature type="region of interest" description="Disordered" evidence="1">
    <location>
        <begin position="35"/>
        <end position="75"/>
    </location>
</feature>
<gene>
    <name evidence="2" type="ORF">RHSIM_Rhsim09G0067600</name>
</gene>
<evidence type="ECO:0000313" key="2">
    <source>
        <dbReference type="EMBL" id="KAF7132512.1"/>
    </source>
</evidence>
<dbReference type="EMBL" id="WJXA01000009">
    <property type="protein sequence ID" value="KAF7132512.1"/>
    <property type="molecule type" value="Genomic_DNA"/>
</dbReference>
<protein>
    <submittedName>
        <fullName evidence="2">Uncharacterized protein</fullName>
    </submittedName>
</protein>
<organism evidence="2 3">
    <name type="scientific">Rhododendron simsii</name>
    <name type="common">Sims's rhododendron</name>
    <dbReference type="NCBI Taxonomy" id="118357"/>
    <lineage>
        <taxon>Eukaryota</taxon>
        <taxon>Viridiplantae</taxon>
        <taxon>Streptophyta</taxon>
        <taxon>Embryophyta</taxon>
        <taxon>Tracheophyta</taxon>
        <taxon>Spermatophyta</taxon>
        <taxon>Magnoliopsida</taxon>
        <taxon>eudicotyledons</taxon>
        <taxon>Gunneridae</taxon>
        <taxon>Pentapetalae</taxon>
        <taxon>asterids</taxon>
        <taxon>Ericales</taxon>
        <taxon>Ericaceae</taxon>
        <taxon>Ericoideae</taxon>
        <taxon>Rhodoreae</taxon>
        <taxon>Rhododendron</taxon>
    </lineage>
</organism>
<keyword evidence="3" id="KW-1185">Reference proteome</keyword>
<reference evidence="2" key="1">
    <citation type="submission" date="2019-11" db="EMBL/GenBank/DDBJ databases">
        <authorList>
            <person name="Liu Y."/>
            <person name="Hou J."/>
            <person name="Li T.-Q."/>
            <person name="Guan C.-H."/>
            <person name="Wu X."/>
            <person name="Wu H.-Z."/>
            <person name="Ling F."/>
            <person name="Zhang R."/>
            <person name="Shi X.-G."/>
            <person name="Ren J.-P."/>
            <person name="Chen E.-F."/>
            <person name="Sun J.-M."/>
        </authorList>
    </citation>
    <scope>NUCLEOTIDE SEQUENCE</scope>
    <source>
        <strain evidence="2">Adult_tree_wgs_1</strain>
        <tissue evidence="2">Leaves</tissue>
    </source>
</reference>
<proteinExistence type="predicted"/>
<name>A0A834LEM2_RHOSS</name>